<dbReference type="NCBIfam" id="TIGR03692">
    <property type="entry name" value="ATP_dep_HslV"/>
    <property type="match status" value="1"/>
</dbReference>
<keyword evidence="4 7" id="KW-0888">Threonine protease</keyword>
<feature type="binding site" evidence="7">
    <location>
        <position position="177"/>
    </location>
    <ligand>
        <name>Na(+)</name>
        <dbReference type="ChEBI" id="CHEBI:29101"/>
    </ligand>
</feature>
<dbReference type="RefSeq" id="WP_305105706.1">
    <property type="nucleotide sequence ID" value="NZ_JAUTWS010000021.1"/>
</dbReference>
<accession>A0ABT9E4C4</accession>
<keyword evidence="7" id="KW-0963">Cytoplasm</keyword>
<dbReference type="NCBIfam" id="NF003964">
    <property type="entry name" value="PRK05456.1"/>
    <property type="match status" value="1"/>
</dbReference>
<dbReference type="PANTHER" id="PTHR32194">
    <property type="entry name" value="METALLOPROTEASE TLDD"/>
    <property type="match status" value="1"/>
</dbReference>
<comment type="subcellular location">
    <subcellularLocation>
        <location evidence="7">Cytoplasm</location>
    </subcellularLocation>
</comment>
<comment type="activity regulation">
    <text evidence="7">Allosterically activated by HslU binding.</text>
</comment>
<dbReference type="InterPro" id="IPR023333">
    <property type="entry name" value="Proteasome_suB-type"/>
</dbReference>
<evidence type="ECO:0000256" key="5">
    <source>
        <dbReference type="ARBA" id="ARBA00022801"/>
    </source>
</evidence>
<keyword evidence="9" id="KW-1185">Reference proteome</keyword>
<keyword evidence="7" id="KW-0479">Metal-binding</keyword>
<evidence type="ECO:0000256" key="4">
    <source>
        <dbReference type="ARBA" id="ARBA00022698"/>
    </source>
</evidence>
<evidence type="ECO:0000256" key="3">
    <source>
        <dbReference type="ARBA" id="ARBA00022670"/>
    </source>
</evidence>
<keyword evidence="5 7" id="KW-0378">Hydrolase</keyword>
<dbReference type="InterPro" id="IPR001353">
    <property type="entry name" value="Proteasome_sua/b"/>
</dbReference>
<keyword evidence="3 7" id="KW-0645">Protease</keyword>
<comment type="catalytic activity">
    <reaction evidence="7">
        <text>ATP-dependent cleavage of peptide bonds with broad specificity.</text>
        <dbReference type="EC" id="3.4.25.2"/>
    </reaction>
</comment>
<keyword evidence="6 7" id="KW-0915">Sodium</keyword>
<evidence type="ECO:0000256" key="2">
    <source>
        <dbReference type="ARBA" id="ARBA00022533"/>
    </source>
</evidence>
<dbReference type="SUPFAM" id="SSF56235">
    <property type="entry name" value="N-terminal nucleophile aminohydrolases (Ntn hydrolases)"/>
    <property type="match status" value="1"/>
</dbReference>
<dbReference type="InterPro" id="IPR029055">
    <property type="entry name" value="Ntn_hydrolases_N"/>
</dbReference>
<dbReference type="InterPro" id="IPR022281">
    <property type="entry name" value="ATP-dep_Prtase_HsIV_su"/>
</dbReference>
<comment type="similarity">
    <text evidence="1 7">Belongs to the peptidase T1B family. HslV subfamily.</text>
</comment>
<gene>
    <name evidence="7 8" type="primary">hslV</name>
    <name evidence="8" type="ORF">Q7A36_21040</name>
</gene>
<dbReference type="EC" id="3.4.25.2" evidence="7"/>
<comment type="function">
    <text evidence="7">Protease subunit of a proteasome-like degradation complex believed to be a general protein degrading machinery.</text>
</comment>
<reference evidence="8 9" key="1">
    <citation type="submission" date="2023-08" db="EMBL/GenBank/DDBJ databases">
        <title>The draft genome sequence of Paracraurococcus sp. LOR1-02.</title>
        <authorList>
            <person name="Kingkaew E."/>
            <person name="Tanasupawat S."/>
        </authorList>
    </citation>
    <scope>NUCLEOTIDE SEQUENCE [LARGE SCALE GENOMIC DNA]</scope>
    <source>
        <strain evidence="8 9">LOR1-02</strain>
    </source>
</reference>
<dbReference type="CDD" id="cd01913">
    <property type="entry name" value="protease_HslV"/>
    <property type="match status" value="1"/>
</dbReference>
<dbReference type="GO" id="GO:0006508">
    <property type="term" value="P:proteolysis"/>
    <property type="evidence" value="ECO:0007669"/>
    <property type="project" value="UniProtKB-KW"/>
</dbReference>
<sequence>MHTHSHAPQGHDPLGWHGTTILSVRKGGLVAMAGDGQVSLGQTVVKGNARKVRRIANGRVLAGFAGATADAFTLLERLEAKLERFPDQLERACVELAKDWRSDRYLRRLEALLAVADSRRSLLLTGQGDVLEPEDAVIGIGSGGNYALAAARALLPVDDLSAEEICRRAMRIAGDICVYTNGNIVLETLETA</sequence>
<evidence type="ECO:0000313" key="8">
    <source>
        <dbReference type="EMBL" id="MDO9710850.1"/>
    </source>
</evidence>
<dbReference type="HAMAP" id="MF_00248">
    <property type="entry name" value="HslV"/>
    <property type="match status" value="1"/>
</dbReference>
<feature type="binding site" evidence="7">
    <location>
        <position position="180"/>
    </location>
    <ligand>
        <name>Na(+)</name>
        <dbReference type="ChEBI" id="CHEBI:29101"/>
    </ligand>
</feature>
<feature type="active site" evidence="7">
    <location>
        <position position="19"/>
    </location>
</feature>
<evidence type="ECO:0000256" key="6">
    <source>
        <dbReference type="ARBA" id="ARBA00023053"/>
    </source>
</evidence>
<dbReference type="EMBL" id="JAUTWS010000021">
    <property type="protein sequence ID" value="MDO9710850.1"/>
    <property type="molecule type" value="Genomic_DNA"/>
</dbReference>
<name>A0ABT9E4C4_9PROT</name>
<dbReference type="Gene3D" id="3.60.20.10">
    <property type="entry name" value="Glutamine Phosphoribosylpyrophosphate, subunit 1, domain 1"/>
    <property type="match status" value="1"/>
</dbReference>
<dbReference type="PROSITE" id="PS51476">
    <property type="entry name" value="PROTEASOME_BETA_2"/>
    <property type="match status" value="1"/>
</dbReference>
<comment type="caution">
    <text evidence="8">The sequence shown here is derived from an EMBL/GenBank/DDBJ whole genome shotgun (WGS) entry which is preliminary data.</text>
</comment>
<feature type="binding site" evidence="7">
    <location>
        <position position="174"/>
    </location>
    <ligand>
        <name>Na(+)</name>
        <dbReference type="ChEBI" id="CHEBI:29101"/>
    </ligand>
</feature>
<evidence type="ECO:0000256" key="1">
    <source>
        <dbReference type="ARBA" id="ARBA00006053"/>
    </source>
</evidence>
<dbReference type="Proteomes" id="UP001243009">
    <property type="component" value="Unassembled WGS sequence"/>
</dbReference>
<proteinExistence type="inferred from homology"/>
<dbReference type="PIRSF" id="PIRSF039093">
    <property type="entry name" value="HslV"/>
    <property type="match status" value="1"/>
</dbReference>
<dbReference type="PANTHER" id="PTHR32194:SF7">
    <property type="entry name" value="ATP-DEPENDENT PROTEASE SUBUNIT HSLV"/>
    <property type="match status" value="1"/>
</dbReference>
<protein>
    <recommendedName>
        <fullName evidence="7">ATP-dependent protease subunit HslV</fullName>
        <ecNumber evidence="7">3.4.25.2</ecNumber>
    </recommendedName>
</protein>
<evidence type="ECO:0000256" key="7">
    <source>
        <dbReference type="HAMAP-Rule" id="MF_00248"/>
    </source>
</evidence>
<dbReference type="Pfam" id="PF00227">
    <property type="entry name" value="Proteasome"/>
    <property type="match status" value="1"/>
</dbReference>
<comment type="subunit">
    <text evidence="7">A double ring-shaped homohexamer of HslV is capped on each side by a ring-shaped HslU homohexamer. The assembly of the HslU/HslV complex is dependent on binding of ATP.</text>
</comment>
<dbReference type="GO" id="GO:0008233">
    <property type="term" value="F:peptidase activity"/>
    <property type="evidence" value="ECO:0007669"/>
    <property type="project" value="UniProtKB-KW"/>
</dbReference>
<organism evidence="8 9">
    <name type="scientific">Paracraurococcus lichenis</name>
    <dbReference type="NCBI Taxonomy" id="3064888"/>
    <lineage>
        <taxon>Bacteria</taxon>
        <taxon>Pseudomonadati</taxon>
        <taxon>Pseudomonadota</taxon>
        <taxon>Alphaproteobacteria</taxon>
        <taxon>Acetobacterales</taxon>
        <taxon>Roseomonadaceae</taxon>
        <taxon>Paracraurococcus</taxon>
    </lineage>
</organism>
<keyword evidence="2 7" id="KW-0021">Allosteric enzyme</keyword>
<evidence type="ECO:0000313" key="9">
    <source>
        <dbReference type="Proteomes" id="UP001243009"/>
    </source>
</evidence>